<evidence type="ECO:0000256" key="1">
    <source>
        <dbReference type="SAM" id="Phobius"/>
    </source>
</evidence>
<dbReference type="RefSeq" id="WP_152580676.1">
    <property type="nucleotide sequence ID" value="NZ_JAKVIV010000002.1"/>
</dbReference>
<reference evidence="2 3" key="1">
    <citation type="submission" date="2018-04" db="EMBL/GenBank/DDBJ databases">
        <authorList>
            <person name="Eckel V.P."/>
            <person name="Vogel R.F."/>
        </authorList>
    </citation>
    <scope>NUCLEOTIDE SEQUENCE [LARGE SCALE GENOMIC DNA]</scope>
    <source>
        <strain evidence="3">TMW 2.1764</strain>
    </source>
</reference>
<dbReference type="OrthoDB" id="9969961at2"/>
<organism evidence="2 3">
    <name type="scientific">Bifidobacterium tibiigranuli</name>
    <dbReference type="NCBI Taxonomy" id="2172043"/>
    <lineage>
        <taxon>Bacteria</taxon>
        <taxon>Bacillati</taxon>
        <taxon>Actinomycetota</taxon>
        <taxon>Actinomycetes</taxon>
        <taxon>Bifidobacteriales</taxon>
        <taxon>Bifidobacteriaceae</taxon>
        <taxon>Bifidobacterium</taxon>
    </lineage>
</organism>
<evidence type="ECO:0000313" key="2">
    <source>
        <dbReference type="EMBL" id="KAE8128323.1"/>
    </source>
</evidence>
<comment type="caution">
    <text evidence="2">The sequence shown here is derived from an EMBL/GenBank/DDBJ whole genome shotgun (WGS) entry which is preliminary data.</text>
</comment>
<dbReference type="Proteomes" id="UP000325415">
    <property type="component" value="Unassembled WGS sequence"/>
</dbReference>
<gene>
    <name evidence="2" type="ORF">DDE84_05320</name>
</gene>
<keyword evidence="1" id="KW-1133">Transmembrane helix</keyword>
<name>A0A5N6S228_9BIFI</name>
<dbReference type="EMBL" id="QDAG01000005">
    <property type="protein sequence ID" value="KAE8128323.1"/>
    <property type="molecule type" value="Genomic_DNA"/>
</dbReference>
<keyword evidence="1" id="KW-0472">Membrane</keyword>
<keyword evidence="1" id="KW-0812">Transmembrane</keyword>
<feature type="transmembrane region" description="Helical" evidence="1">
    <location>
        <begin position="68"/>
        <end position="88"/>
    </location>
</feature>
<protein>
    <submittedName>
        <fullName evidence="2">Uncharacterized protein</fullName>
    </submittedName>
</protein>
<sequence>MTLQKLNDLDIGVISDQLGSQLRDQLGNQFSAQTDNLKSMLRDAAQTAQTKNPFPLSEQEKKTTGDTLVAFGVASVLLFVVFLFYRAIVKSGVKAALKEHDKELAGRLLRHHRRHGRPALEDFEDEEDG</sequence>
<dbReference type="GeneID" id="78127102"/>
<evidence type="ECO:0000313" key="3">
    <source>
        <dbReference type="Proteomes" id="UP000325415"/>
    </source>
</evidence>
<dbReference type="AlphaFoldDB" id="A0A5N6S228"/>
<accession>A0A5N6S228</accession>
<proteinExistence type="predicted"/>
<keyword evidence="3" id="KW-1185">Reference proteome</keyword>